<accession>A0A2S8ST76</accession>
<dbReference type="AlphaFoldDB" id="A0A2S8ST76"/>
<evidence type="ECO:0000313" key="2">
    <source>
        <dbReference type="EMBL" id="PQV64002.1"/>
    </source>
</evidence>
<dbReference type="Proteomes" id="UP000237684">
    <property type="component" value="Unassembled WGS sequence"/>
</dbReference>
<keyword evidence="3" id="KW-1185">Reference proteome</keyword>
<keyword evidence="1" id="KW-1133">Transmembrane helix</keyword>
<reference evidence="2 3" key="1">
    <citation type="journal article" date="2018" name="Syst. Appl. Microbiol.">
        <title>Abditibacterium utsteinense sp. nov., the first cultivated member of candidate phylum FBP, isolated from ice-free Antarctic soil samples.</title>
        <authorList>
            <person name="Tahon G."/>
            <person name="Tytgat B."/>
            <person name="Lebbe L."/>
            <person name="Carlier A."/>
            <person name="Willems A."/>
        </authorList>
    </citation>
    <scope>NUCLEOTIDE SEQUENCE [LARGE SCALE GENOMIC DNA]</scope>
    <source>
        <strain evidence="2 3">LMG 29911</strain>
    </source>
</reference>
<dbReference type="InParanoid" id="A0A2S8ST76"/>
<evidence type="ECO:0000256" key="1">
    <source>
        <dbReference type="SAM" id="Phobius"/>
    </source>
</evidence>
<keyword evidence="1" id="KW-0472">Membrane</keyword>
<name>A0A2S8ST76_9BACT</name>
<organism evidence="2 3">
    <name type="scientific">Abditibacterium utsteinense</name>
    <dbReference type="NCBI Taxonomy" id="1960156"/>
    <lineage>
        <taxon>Bacteria</taxon>
        <taxon>Pseudomonadati</taxon>
        <taxon>Abditibacteriota</taxon>
        <taxon>Abditibacteriia</taxon>
        <taxon>Abditibacteriales</taxon>
        <taxon>Abditibacteriaceae</taxon>
        <taxon>Abditibacterium</taxon>
    </lineage>
</organism>
<protein>
    <submittedName>
        <fullName evidence="2">Uncharacterized protein</fullName>
    </submittedName>
</protein>
<gene>
    <name evidence="2" type="ORF">B1R32_10727</name>
</gene>
<dbReference type="RefSeq" id="WP_105483482.1">
    <property type="nucleotide sequence ID" value="NZ_NIGF01000007.1"/>
</dbReference>
<sequence>MNQRDTQKYSNRIFWTLILAGIVAVTVQSVSLYGPIGAPLGVGTGASLGAVVYYLGAICAGAARWIRQQLQRP</sequence>
<evidence type="ECO:0000313" key="3">
    <source>
        <dbReference type="Proteomes" id="UP000237684"/>
    </source>
</evidence>
<keyword evidence="1" id="KW-0812">Transmembrane</keyword>
<proteinExistence type="predicted"/>
<feature type="transmembrane region" description="Helical" evidence="1">
    <location>
        <begin position="46"/>
        <end position="66"/>
    </location>
</feature>
<feature type="transmembrane region" description="Helical" evidence="1">
    <location>
        <begin position="12"/>
        <end position="34"/>
    </location>
</feature>
<dbReference type="EMBL" id="NIGF01000007">
    <property type="protein sequence ID" value="PQV64002.1"/>
    <property type="molecule type" value="Genomic_DNA"/>
</dbReference>
<comment type="caution">
    <text evidence="2">The sequence shown here is derived from an EMBL/GenBank/DDBJ whole genome shotgun (WGS) entry which is preliminary data.</text>
</comment>